<organism evidence="1 2">
    <name type="scientific">Drosophila navojoa</name>
    <name type="common">Fruit fly</name>
    <dbReference type="NCBI Taxonomy" id="7232"/>
    <lineage>
        <taxon>Eukaryota</taxon>
        <taxon>Metazoa</taxon>
        <taxon>Ecdysozoa</taxon>
        <taxon>Arthropoda</taxon>
        <taxon>Hexapoda</taxon>
        <taxon>Insecta</taxon>
        <taxon>Pterygota</taxon>
        <taxon>Neoptera</taxon>
        <taxon>Endopterygota</taxon>
        <taxon>Diptera</taxon>
        <taxon>Brachycera</taxon>
        <taxon>Muscomorpha</taxon>
        <taxon>Ephydroidea</taxon>
        <taxon>Drosophilidae</taxon>
        <taxon>Drosophila</taxon>
    </lineage>
</organism>
<reference evidence="1 2" key="1">
    <citation type="journal article" date="2019" name="J. Hered.">
        <title>An Improved Genome Assembly for Drosophila navojoa, the Basal Species in the mojavensis Cluster.</title>
        <authorList>
            <person name="Vanderlinde T."/>
            <person name="Dupim E.G."/>
            <person name="Nazario-Yepiz N.O."/>
            <person name="Carvalho A.B."/>
        </authorList>
    </citation>
    <scope>NUCLEOTIDE SEQUENCE [LARGE SCALE GENOMIC DNA]</scope>
    <source>
        <strain evidence="1">Navoj_Jal97</strain>
        <tissue evidence="1">Whole organism</tissue>
    </source>
</reference>
<proteinExistence type="predicted"/>
<feature type="non-terminal residue" evidence="1">
    <location>
        <position position="101"/>
    </location>
</feature>
<name>A0A484ASA7_DRONA</name>
<evidence type="ECO:0000313" key="2">
    <source>
        <dbReference type="Proteomes" id="UP000295192"/>
    </source>
</evidence>
<accession>A0A484ASA7</accession>
<comment type="caution">
    <text evidence="1">The sequence shown here is derived from an EMBL/GenBank/DDBJ whole genome shotgun (WGS) entry which is preliminary data.</text>
</comment>
<dbReference type="EMBL" id="LSRL02002041">
    <property type="protein sequence ID" value="TDG38750.1"/>
    <property type="molecule type" value="Genomic_DNA"/>
</dbReference>
<evidence type="ECO:0000313" key="1">
    <source>
        <dbReference type="EMBL" id="TDG38750.1"/>
    </source>
</evidence>
<protein>
    <recommendedName>
        <fullName evidence="3">DUF5641 domain-containing protein</fullName>
    </recommendedName>
</protein>
<dbReference type="Proteomes" id="UP000295192">
    <property type="component" value="Unassembled WGS sequence"/>
</dbReference>
<dbReference type="AlphaFoldDB" id="A0A484ASA7"/>
<sequence length="101" mass="11625">MGQETIFGWILTGPVTKKPHETVSAFTTRVTFLNEDKIDHLISKFWEEEYLKELKVGDMAIVKDDNVAINEWRLGRVHLMQELMGRSEWRTFSPPGASSTT</sequence>
<keyword evidence="2" id="KW-1185">Reference proteome</keyword>
<evidence type="ECO:0008006" key="3">
    <source>
        <dbReference type="Google" id="ProtNLM"/>
    </source>
</evidence>
<gene>
    <name evidence="1" type="ORF">AWZ03_014828</name>
</gene>